<sequence>MTQATSPSEQQKRGAFTRFLDTVEWLGNLLPHPITLFALFALGVIVASGIASYFGLSALDPRPGGEMIEVVSLLNAEGLQRIVTGLVSNFVGFTPLGTVLVALLGVGIAERSGLLSAAMRGLVMNAPPILVTITVVLAGVLSNTASELGYVVLVPLAAMIFHSLGRHPLAGLAAAFSGVSAGYSANLFLGTVDPLLAGITSKAANLIDPAYEVGAEANWFFMMASTFLIATMGTLVTTFIVEPKLGKYDPKEASIDLSEQKIESLSPLEKKGLIGAGLSFLALAALLAVTVVPEWGILRHPETGEVAGSPFLKGIVTFIFITFAIPGYVYGRITRVMRTDKDVIDAMSDAMSTLGMYIVLVFFAAQFVAFFGWTNFGSIFAIKGAEFLQNVGLTGPAVFILFILMCAFVNLMLGSASAQWAITAPIFVPMLMLIGYAPELIQAAYRIGDSVTNIITPMMSYFGIILAVAARYKKDIGLGTLIATMLPYSMVFIVGWTAFFFLWVFGLDLPVGPNAPTYYTP</sequence>
<feature type="transmembrane region" description="Helical" evidence="1">
    <location>
        <begin position="393"/>
        <end position="413"/>
    </location>
</feature>
<keyword evidence="1" id="KW-1133">Transmembrane helix</keyword>
<feature type="transmembrane region" description="Helical" evidence="1">
    <location>
        <begin position="34"/>
        <end position="56"/>
    </location>
</feature>
<dbReference type="GO" id="GO:1902604">
    <property type="term" value="P:p-aminobenzoyl-glutamate transmembrane transport"/>
    <property type="evidence" value="ECO:0007669"/>
    <property type="project" value="InterPro"/>
</dbReference>
<feature type="transmembrane region" description="Helical" evidence="1">
    <location>
        <begin position="219"/>
        <end position="241"/>
    </location>
</feature>
<evidence type="ECO:0000256" key="1">
    <source>
        <dbReference type="SAM" id="Phobius"/>
    </source>
</evidence>
<reference evidence="3" key="1">
    <citation type="journal article" date="2018" name="Front. Microbiol.">
        <title>Genome-Based Analysis Reveals the Taxonomy and Diversity of the Family Idiomarinaceae.</title>
        <authorList>
            <person name="Liu Y."/>
            <person name="Lai Q."/>
            <person name="Shao Z."/>
        </authorList>
    </citation>
    <scope>NUCLEOTIDE SEQUENCE [LARGE SCALE GENOMIC DNA]</scope>
    <source>
        <strain evidence="3">c121</strain>
    </source>
</reference>
<feature type="transmembrane region" description="Helical" evidence="1">
    <location>
        <begin position="311"/>
        <end position="333"/>
    </location>
</feature>
<dbReference type="AlphaFoldDB" id="A0A432Z3M3"/>
<evidence type="ECO:0000313" key="3">
    <source>
        <dbReference type="Proteomes" id="UP000287022"/>
    </source>
</evidence>
<dbReference type="RefSeq" id="WP_026860325.1">
    <property type="nucleotide sequence ID" value="NZ_JAHVIQ010000003.1"/>
</dbReference>
<name>A0A432Z3M3_9GAMM</name>
<keyword evidence="1" id="KW-0472">Membrane</keyword>
<keyword evidence="3" id="KW-1185">Reference proteome</keyword>
<dbReference type="PANTHER" id="PTHR30282:SF0">
    <property type="entry name" value="P-AMINOBENZOYL-GLUTAMATE TRANSPORT PROTEIN"/>
    <property type="match status" value="1"/>
</dbReference>
<dbReference type="PANTHER" id="PTHR30282">
    <property type="entry name" value="P-AMINOBENZOYL GLUTAMATE TRANSPORTER"/>
    <property type="match status" value="1"/>
</dbReference>
<feature type="transmembrane region" description="Helical" evidence="1">
    <location>
        <begin position="481"/>
        <end position="505"/>
    </location>
</feature>
<feature type="transmembrane region" description="Helical" evidence="1">
    <location>
        <begin position="420"/>
        <end position="438"/>
    </location>
</feature>
<feature type="transmembrane region" description="Helical" evidence="1">
    <location>
        <begin position="90"/>
        <end position="109"/>
    </location>
</feature>
<dbReference type="Proteomes" id="UP000287022">
    <property type="component" value="Unassembled WGS sequence"/>
</dbReference>
<feature type="transmembrane region" description="Helical" evidence="1">
    <location>
        <begin position="450"/>
        <end position="469"/>
    </location>
</feature>
<gene>
    <name evidence="2" type="ORF">CWI80_07985</name>
</gene>
<accession>A0A432Z3M3</accession>
<dbReference type="InterPro" id="IPR004697">
    <property type="entry name" value="AbgT"/>
</dbReference>
<dbReference type="Pfam" id="PF03806">
    <property type="entry name" value="ABG_transport"/>
    <property type="match status" value="1"/>
</dbReference>
<organism evidence="2 3">
    <name type="scientific">Pseudidiomarina sediminum</name>
    <dbReference type="NCBI Taxonomy" id="431675"/>
    <lineage>
        <taxon>Bacteria</taxon>
        <taxon>Pseudomonadati</taxon>
        <taxon>Pseudomonadota</taxon>
        <taxon>Gammaproteobacteria</taxon>
        <taxon>Alteromonadales</taxon>
        <taxon>Idiomarinaceae</taxon>
        <taxon>Pseudidiomarina</taxon>
    </lineage>
</organism>
<dbReference type="STRING" id="1122124.GCA_000423165_01552"/>
<comment type="caution">
    <text evidence="2">The sequence shown here is derived from an EMBL/GenBank/DDBJ whole genome shotgun (WGS) entry which is preliminary data.</text>
</comment>
<dbReference type="GO" id="GO:0015558">
    <property type="term" value="F:secondary active p-aminobenzoyl-glutamate transmembrane transporter activity"/>
    <property type="evidence" value="ECO:0007669"/>
    <property type="project" value="InterPro"/>
</dbReference>
<dbReference type="EMBL" id="PIQE01000002">
    <property type="protein sequence ID" value="RUO72484.1"/>
    <property type="molecule type" value="Genomic_DNA"/>
</dbReference>
<keyword evidence="1" id="KW-0812">Transmembrane</keyword>
<feature type="transmembrane region" description="Helical" evidence="1">
    <location>
        <begin position="354"/>
        <end position="373"/>
    </location>
</feature>
<protein>
    <submittedName>
        <fullName evidence="2">Aminobenzoyl-glutamate transporter</fullName>
    </submittedName>
</protein>
<proteinExistence type="predicted"/>
<feature type="transmembrane region" description="Helical" evidence="1">
    <location>
        <begin position="272"/>
        <end position="291"/>
    </location>
</feature>
<feature type="transmembrane region" description="Helical" evidence="1">
    <location>
        <begin position="148"/>
        <end position="165"/>
    </location>
</feature>
<evidence type="ECO:0000313" key="2">
    <source>
        <dbReference type="EMBL" id="RUO72484.1"/>
    </source>
</evidence>
<feature type="transmembrane region" description="Helical" evidence="1">
    <location>
        <begin position="121"/>
        <end position="142"/>
    </location>
</feature>